<protein>
    <submittedName>
        <fullName evidence="1">Uncharacterized protein</fullName>
    </submittedName>
</protein>
<accession>A0ABW8XXQ5</accession>
<dbReference type="EMBL" id="JBELPY010000001">
    <property type="protein sequence ID" value="MFL9832459.1"/>
    <property type="molecule type" value="Genomic_DNA"/>
</dbReference>
<evidence type="ECO:0000313" key="2">
    <source>
        <dbReference type="Proteomes" id="UP001629058"/>
    </source>
</evidence>
<dbReference type="RefSeq" id="WP_408086397.1">
    <property type="nucleotide sequence ID" value="NZ_JBELPY010000001.1"/>
</dbReference>
<reference evidence="1 2" key="1">
    <citation type="submission" date="2024-06" db="EMBL/GenBank/DDBJ databases">
        <authorList>
            <person name="Kaempfer P."/>
            <person name="Viver T."/>
        </authorList>
    </citation>
    <scope>NUCLEOTIDE SEQUENCE [LARGE SCALE GENOMIC DNA]</scope>
    <source>
        <strain evidence="1 2">ST-37</strain>
    </source>
</reference>
<comment type="caution">
    <text evidence="1">The sequence shown here is derived from an EMBL/GenBank/DDBJ whole genome shotgun (WGS) entry which is preliminary data.</text>
</comment>
<keyword evidence="2" id="KW-1185">Reference proteome</keyword>
<organism evidence="1 2">
    <name type="scientific">Chryseobacterium terrae</name>
    <dbReference type="NCBI Taxonomy" id="3163299"/>
    <lineage>
        <taxon>Bacteria</taxon>
        <taxon>Pseudomonadati</taxon>
        <taxon>Bacteroidota</taxon>
        <taxon>Flavobacteriia</taxon>
        <taxon>Flavobacteriales</taxon>
        <taxon>Weeksellaceae</taxon>
        <taxon>Chryseobacterium group</taxon>
        <taxon>Chryseobacterium</taxon>
    </lineage>
</organism>
<evidence type="ECO:0000313" key="1">
    <source>
        <dbReference type="EMBL" id="MFL9832459.1"/>
    </source>
</evidence>
<name>A0ABW8XXQ5_9FLAO</name>
<dbReference type="Proteomes" id="UP001629058">
    <property type="component" value="Unassembled WGS sequence"/>
</dbReference>
<gene>
    <name evidence="1" type="ORF">ABS765_00280</name>
</gene>
<proteinExistence type="predicted"/>
<sequence length="237" mass="27810">MKKSFLLIIFPILSYGQLSTRISELYKELSKSERYEGSHIGYEGKESKVYNTYKEINKLASDKEIEYIAFNGNAVPKMYATKTLFEKKSKQFLKAFNYARQNNQQLKGISGCVGYSTFLADKIYQIVFQEKEIIRKAKEFKIFSDSILNAKNLPDGYDKSIIEEFKVETKWTNPEIDSLLLKMEELVLNDKNSSQSLVELVCEYNFYTNQKKPYYDKLLYFDKKYNSELIKQYLGLL</sequence>